<organism evidence="1 2">
    <name type="scientific">Rhizobium mongolense</name>
    <dbReference type="NCBI Taxonomy" id="57676"/>
    <lineage>
        <taxon>Bacteria</taxon>
        <taxon>Pseudomonadati</taxon>
        <taxon>Pseudomonadota</taxon>
        <taxon>Alphaproteobacteria</taxon>
        <taxon>Hyphomicrobiales</taxon>
        <taxon>Rhizobiaceae</taxon>
        <taxon>Rhizobium/Agrobacterium group</taxon>
        <taxon>Rhizobium</taxon>
    </lineage>
</organism>
<dbReference type="Proteomes" id="UP000551353">
    <property type="component" value="Unassembled WGS sequence"/>
</dbReference>
<sequence>MPPDTRQGTAAVGDDDDHDLAGARSVGYAHLHGVETAAHIGSVLVAERQVELAAQAAALLRTPDQGRALAEQFTVVVVAMNPVEDAQIIASPCMHGADGQGRPLGFVLTGGETSDYSAVPDPFTMPVK</sequence>
<accession>A0ABR6IW72</accession>
<reference evidence="1 2" key="1">
    <citation type="submission" date="2020-08" db="EMBL/GenBank/DDBJ databases">
        <title>Genomic Encyclopedia of Type Strains, Phase IV (KMG-V): Genome sequencing to study the core and pangenomes of soil and plant-associated prokaryotes.</title>
        <authorList>
            <person name="Whitman W."/>
        </authorList>
    </citation>
    <scope>NUCLEOTIDE SEQUENCE [LARGE SCALE GENOMIC DNA]</scope>
    <source>
        <strain evidence="1 2">SEMIA 4087</strain>
    </source>
</reference>
<evidence type="ECO:0000313" key="2">
    <source>
        <dbReference type="Proteomes" id="UP000551353"/>
    </source>
</evidence>
<comment type="caution">
    <text evidence="1">The sequence shown here is derived from an EMBL/GenBank/DDBJ whole genome shotgun (WGS) entry which is preliminary data.</text>
</comment>
<keyword evidence="2" id="KW-1185">Reference proteome</keyword>
<dbReference type="EMBL" id="JACIFX010000010">
    <property type="protein sequence ID" value="MBB4232126.1"/>
    <property type="molecule type" value="Genomic_DNA"/>
</dbReference>
<protein>
    <submittedName>
        <fullName evidence="1">Uncharacterized protein</fullName>
    </submittedName>
</protein>
<gene>
    <name evidence="1" type="ORF">GGD56_006019</name>
</gene>
<evidence type="ECO:0000313" key="1">
    <source>
        <dbReference type="EMBL" id="MBB4232126.1"/>
    </source>
</evidence>
<proteinExistence type="predicted"/>
<name>A0ABR6IW72_9HYPH</name>